<gene>
    <name evidence="2" type="ORF">PX52LOC_05675</name>
</gene>
<dbReference type="RefSeq" id="WP_149113123.1">
    <property type="nucleotide sequence ID" value="NZ_CP042425.1"/>
</dbReference>
<dbReference type="KEGG" id="lrs:PX52LOC_05675"/>
<protein>
    <submittedName>
        <fullName evidence="2">Uncharacterized protein</fullName>
    </submittedName>
</protein>
<dbReference type="EMBL" id="CP042425">
    <property type="protein sequence ID" value="QEL18642.1"/>
    <property type="molecule type" value="Genomic_DNA"/>
</dbReference>
<proteinExistence type="predicted"/>
<evidence type="ECO:0000313" key="3">
    <source>
        <dbReference type="Proteomes" id="UP000324974"/>
    </source>
</evidence>
<evidence type="ECO:0000256" key="1">
    <source>
        <dbReference type="SAM" id="Phobius"/>
    </source>
</evidence>
<keyword evidence="1" id="KW-0472">Membrane</keyword>
<feature type="transmembrane region" description="Helical" evidence="1">
    <location>
        <begin position="20"/>
        <end position="42"/>
    </location>
</feature>
<dbReference type="Proteomes" id="UP000324974">
    <property type="component" value="Chromosome"/>
</dbReference>
<keyword evidence="3" id="KW-1185">Reference proteome</keyword>
<name>A0A5C1ALM9_9BACT</name>
<keyword evidence="1" id="KW-0812">Transmembrane</keyword>
<organism evidence="2 3">
    <name type="scientific">Limnoglobus roseus</name>
    <dbReference type="NCBI Taxonomy" id="2598579"/>
    <lineage>
        <taxon>Bacteria</taxon>
        <taxon>Pseudomonadati</taxon>
        <taxon>Planctomycetota</taxon>
        <taxon>Planctomycetia</taxon>
        <taxon>Gemmatales</taxon>
        <taxon>Gemmataceae</taxon>
        <taxon>Limnoglobus</taxon>
    </lineage>
</organism>
<accession>A0A5C1ALM9</accession>
<keyword evidence="1" id="KW-1133">Transmembrane helix</keyword>
<reference evidence="3" key="1">
    <citation type="submission" date="2019-08" db="EMBL/GenBank/DDBJ databases">
        <title>Limnoglobus roseus gen. nov., sp. nov., a novel freshwater planctomycete with a giant genome from the family Gemmataceae.</title>
        <authorList>
            <person name="Kulichevskaya I.S."/>
            <person name="Naumoff D.G."/>
            <person name="Miroshnikov K."/>
            <person name="Ivanova A."/>
            <person name="Philippov D.A."/>
            <person name="Hakobyan A."/>
            <person name="Rijpstra I.C."/>
            <person name="Sinninghe Damste J.S."/>
            <person name="Liesack W."/>
            <person name="Dedysh S.N."/>
        </authorList>
    </citation>
    <scope>NUCLEOTIDE SEQUENCE [LARGE SCALE GENOMIC DNA]</scope>
    <source>
        <strain evidence="3">PX52</strain>
    </source>
</reference>
<evidence type="ECO:0000313" key="2">
    <source>
        <dbReference type="EMBL" id="QEL18642.1"/>
    </source>
</evidence>
<sequence>MRDRDDDSGEWEARRKPANVAIVAAVCIMVSLPAGFAGGFLIGRTAATPAPAPPLAPMVAPAAPNVPPRVAPNAEVGPERKALRMTFAAFKESVHGRTREQVEKKYGPPARSIDDLSGAWDGPVSVYEGDFTAPGGNKVREVHLYYKDGVVAVVG</sequence>
<dbReference type="AlphaFoldDB" id="A0A5C1ALM9"/>